<dbReference type="EMBL" id="JABSND010000587">
    <property type="protein sequence ID" value="KAI6289884.1"/>
    <property type="molecule type" value="Genomic_DNA"/>
</dbReference>
<accession>A0ABQ8N4Q6</accession>
<gene>
    <name evidence="1" type="ORF">MCOR33_011666</name>
</gene>
<organism evidence="1 2">
    <name type="scientific">Pyricularia grisea</name>
    <name type="common">Crabgrass-specific blast fungus</name>
    <name type="synonym">Magnaporthe grisea</name>
    <dbReference type="NCBI Taxonomy" id="148305"/>
    <lineage>
        <taxon>Eukaryota</taxon>
        <taxon>Fungi</taxon>
        <taxon>Dikarya</taxon>
        <taxon>Ascomycota</taxon>
        <taxon>Pezizomycotina</taxon>
        <taxon>Sordariomycetes</taxon>
        <taxon>Sordariomycetidae</taxon>
        <taxon>Magnaporthales</taxon>
        <taxon>Pyriculariaceae</taxon>
        <taxon>Pyricularia</taxon>
    </lineage>
</organism>
<evidence type="ECO:0000313" key="2">
    <source>
        <dbReference type="Proteomes" id="UP001059893"/>
    </source>
</evidence>
<name>A0ABQ8N4Q6_PYRGI</name>
<comment type="caution">
    <text evidence="1">The sequence shown here is derived from an EMBL/GenBank/DDBJ whole genome shotgun (WGS) entry which is preliminary data.</text>
</comment>
<protein>
    <submittedName>
        <fullName evidence="1">Uncharacterized protein</fullName>
    </submittedName>
</protein>
<keyword evidence="2" id="KW-1185">Reference proteome</keyword>
<evidence type="ECO:0000313" key="1">
    <source>
        <dbReference type="EMBL" id="KAI6289884.1"/>
    </source>
</evidence>
<dbReference type="Proteomes" id="UP001059893">
    <property type="component" value="Unassembled WGS sequence"/>
</dbReference>
<sequence>MQVLFFRSECLREENLDADYFVSIFSQPFHYATLLSLKLRKFLIMARYPGNKMRNMKPMKERLTVPWGISINEKDFEKLTTGHESFDMDGQWDVLVESPDKNNNSIFPVHFVRSWTGHDIYILHLNNSDPKSGIKVDSITWEGNKNGVRIDAEQAQKEVVLLARDLLKCEFDELPQYDFDEVYNHPAYFITRGQQKKASS</sequence>
<reference evidence="1" key="1">
    <citation type="submission" date="2021-01" db="EMBL/GenBank/DDBJ databases">
        <title>Deciphering the adaptive evolutionary patterns associated with biogeogrpahic diversity in the finger millet blast pathogen Magnaporthe oryzae in Eastern Africa.</title>
        <authorList>
            <person name="Onyema G."/>
            <person name="Shittu T.A."/>
            <person name="Dodsworth S."/>
            <person name="Devilliers S."/>
            <person name="Muthumeenakshi S."/>
            <person name="Sreenivasaprasad S."/>
        </authorList>
    </citation>
    <scope>NUCLEOTIDE SEQUENCE</scope>
    <source>
        <strain evidence="1">D15/s37</strain>
    </source>
</reference>
<proteinExistence type="predicted"/>